<dbReference type="PANTHER" id="PTHR24321">
    <property type="entry name" value="DEHYDROGENASES, SHORT CHAIN"/>
    <property type="match status" value="1"/>
</dbReference>
<dbReference type="EMBL" id="AWQS01000186">
    <property type="protein sequence ID" value="EWT04787.1"/>
    <property type="molecule type" value="Genomic_DNA"/>
</dbReference>
<gene>
    <name evidence="3" type="ORF">N864_01525</name>
</gene>
<dbReference type="InterPro" id="IPR002347">
    <property type="entry name" value="SDR_fam"/>
</dbReference>
<dbReference type="GO" id="GO:0016491">
    <property type="term" value="F:oxidoreductase activity"/>
    <property type="evidence" value="ECO:0007669"/>
    <property type="project" value="UniProtKB-KW"/>
</dbReference>
<dbReference type="Pfam" id="PF13561">
    <property type="entry name" value="adh_short_C2"/>
    <property type="match status" value="1"/>
</dbReference>
<comment type="similarity">
    <text evidence="1">Belongs to the short-chain dehydrogenases/reductases (SDR) family.</text>
</comment>
<organism evidence="3 4">
    <name type="scientific">Intrasporangium chromatireducens Q5-1</name>
    <dbReference type="NCBI Taxonomy" id="584657"/>
    <lineage>
        <taxon>Bacteria</taxon>
        <taxon>Bacillati</taxon>
        <taxon>Actinomycetota</taxon>
        <taxon>Actinomycetes</taxon>
        <taxon>Micrococcales</taxon>
        <taxon>Intrasporangiaceae</taxon>
        <taxon>Intrasporangium</taxon>
    </lineage>
</organism>
<dbReference type="Proteomes" id="UP000019494">
    <property type="component" value="Unassembled WGS sequence"/>
</dbReference>
<dbReference type="SUPFAM" id="SSF51735">
    <property type="entry name" value="NAD(P)-binding Rossmann-fold domains"/>
    <property type="match status" value="1"/>
</dbReference>
<protein>
    <submittedName>
        <fullName evidence="3">Short-chain dehydrogenase</fullName>
    </submittedName>
</protein>
<evidence type="ECO:0000313" key="3">
    <source>
        <dbReference type="EMBL" id="EWT04787.1"/>
    </source>
</evidence>
<accession>W9GHZ2</accession>
<keyword evidence="4" id="KW-1185">Reference proteome</keyword>
<reference evidence="4" key="1">
    <citation type="submission" date="2013-08" db="EMBL/GenBank/DDBJ databases">
        <title>Intrasporangium oryzae NRRL B-24470.</title>
        <authorList>
            <person name="Liu H."/>
            <person name="Wang G."/>
        </authorList>
    </citation>
    <scope>NUCLEOTIDE SEQUENCE [LARGE SCALE GENOMIC DNA]</scope>
    <source>
        <strain evidence="4">Q5-1</strain>
    </source>
</reference>
<evidence type="ECO:0000256" key="1">
    <source>
        <dbReference type="ARBA" id="ARBA00006484"/>
    </source>
</evidence>
<comment type="caution">
    <text evidence="3">The sequence shown here is derived from an EMBL/GenBank/DDBJ whole genome shotgun (WGS) entry which is preliminary data.</text>
</comment>
<dbReference type="PATRIC" id="fig|584657.3.peg.3331"/>
<dbReference type="OrthoDB" id="3676637at2"/>
<dbReference type="Gene3D" id="3.40.50.720">
    <property type="entry name" value="NAD(P)-binding Rossmann-like Domain"/>
    <property type="match status" value="1"/>
</dbReference>
<keyword evidence="2" id="KW-0560">Oxidoreductase</keyword>
<dbReference type="AlphaFoldDB" id="W9GHZ2"/>
<proteinExistence type="inferred from homology"/>
<name>W9GHZ2_9MICO</name>
<evidence type="ECO:0000313" key="4">
    <source>
        <dbReference type="Proteomes" id="UP000019494"/>
    </source>
</evidence>
<dbReference type="PRINTS" id="PR00081">
    <property type="entry name" value="GDHRDH"/>
</dbReference>
<dbReference type="PANTHER" id="PTHR24321:SF13">
    <property type="entry name" value="2,3-DIHYDRO-2,3-DIHYDROXYBENZOATE DEHYDROGENASE"/>
    <property type="match status" value="1"/>
</dbReference>
<evidence type="ECO:0000256" key="2">
    <source>
        <dbReference type="ARBA" id="ARBA00023002"/>
    </source>
</evidence>
<sequence length="261" mass="26982">MSRIAVVTGAASGIGKATKDLLQSRGQRVIGVDLRDAQVVADLSTAAGRTALVAGMRELLDDSPIDAIYANAGVATPTPTTVAVNYFGTLATLEGLRPFLNGAATPRAVVVSSMAALMPTDDELVRLLLAGDEAAALARGEILAKDPQTTGALIYGSTKLALSRWVRRHAAGPEWAGSGIPLNVVAPGIIATPMTADLIATEEGREALLKMVPMPLNGVAEPVVVARLLAWLGGEENTHLCGQVIYVDGGSDVVLRGDAVW</sequence>
<dbReference type="RefSeq" id="WP_034719496.1">
    <property type="nucleotide sequence ID" value="NZ_AWQS01000186.1"/>
</dbReference>
<dbReference type="InterPro" id="IPR036291">
    <property type="entry name" value="NAD(P)-bd_dom_sf"/>
</dbReference>